<reference evidence="5 6" key="1">
    <citation type="submission" date="2019-08" db="EMBL/GenBank/DDBJ databases">
        <title>Deep-cultivation of Planctomycetes and their phenomic and genomic characterization uncovers novel biology.</title>
        <authorList>
            <person name="Wiegand S."/>
            <person name="Jogler M."/>
            <person name="Boedeker C."/>
            <person name="Pinto D."/>
            <person name="Vollmers J."/>
            <person name="Rivas-Marin E."/>
            <person name="Kohn T."/>
            <person name="Peeters S.H."/>
            <person name="Heuer A."/>
            <person name="Rast P."/>
            <person name="Oberbeckmann S."/>
            <person name="Bunk B."/>
            <person name="Jeske O."/>
            <person name="Meyerdierks A."/>
            <person name="Storesund J.E."/>
            <person name="Kallscheuer N."/>
            <person name="Luecker S."/>
            <person name="Lage O.M."/>
            <person name="Pohl T."/>
            <person name="Merkel B.J."/>
            <person name="Hornburger P."/>
            <person name="Mueller R.-W."/>
            <person name="Bruemmer F."/>
            <person name="Labrenz M."/>
            <person name="Spormann A.M."/>
            <person name="Op den Camp H."/>
            <person name="Overmann J."/>
            <person name="Amann R."/>
            <person name="Jetten M.S.M."/>
            <person name="Mascher T."/>
            <person name="Medema M.H."/>
            <person name="Devos D.P."/>
            <person name="Kaster A.-K."/>
            <person name="Ovreas L."/>
            <person name="Rohde M."/>
            <person name="Galperin M.Y."/>
            <person name="Jogler C."/>
        </authorList>
    </citation>
    <scope>NUCLEOTIDE SEQUENCE [LARGE SCALE GENOMIC DNA]</scope>
    <source>
        <strain evidence="5 6">FC18</strain>
    </source>
</reference>
<name>A0A5B9P7U0_9BACT</name>
<evidence type="ECO:0000313" key="5">
    <source>
        <dbReference type="EMBL" id="QEG21579.1"/>
    </source>
</evidence>
<dbReference type="InterPro" id="IPR004155">
    <property type="entry name" value="PBS_lyase_HEAT"/>
</dbReference>
<keyword evidence="5" id="KW-0966">Cell projection</keyword>
<comment type="function">
    <text evidence="1">Assembles around the rod to form the L-ring and probably protects the motor/basal body from shearing forces during rotation.</text>
</comment>
<dbReference type="PROSITE" id="PS51257">
    <property type="entry name" value="PROKAR_LIPOPROTEIN"/>
    <property type="match status" value="1"/>
</dbReference>
<organism evidence="5 6">
    <name type="scientific">Mariniblastus fucicola</name>
    <dbReference type="NCBI Taxonomy" id="980251"/>
    <lineage>
        <taxon>Bacteria</taxon>
        <taxon>Pseudomonadati</taxon>
        <taxon>Planctomycetota</taxon>
        <taxon>Planctomycetia</taxon>
        <taxon>Pirellulales</taxon>
        <taxon>Pirellulaceae</taxon>
        <taxon>Mariniblastus</taxon>
    </lineage>
</organism>
<keyword evidence="5" id="KW-0969">Cilium</keyword>
<keyword evidence="3" id="KW-0732">Signal</keyword>
<dbReference type="Pfam" id="PF13646">
    <property type="entry name" value="HEAT_2"/>
    <property type="match status" value="1"/>
</dbReference>
<dbReference type="RefSeq" id="WP_162273914.1">
    <property type="nucleotide sequence ID" value="NZ_CP042912.1"/>
</dbReference>
<evidence type="ECO:0000256" key="4">
    <source>
        <dbReference type="ARBA" id="ARBA00023143"/>
    </source>
</evidence>
<dbReference type="GO" id="GO:0009428">
    <property type="term" value="C:bacterial-type flagellum basal body, distal rod, P ring"/>
    <property type="evidence" value="ECO:0007669"/>
    <property type="project" value="InterPro"/>
</dbReference>
<dbReference type="SMART" id="SM00567">
    <property type="entry name" value="EZ_HEAT"/>
    <property type="match status" value="3"/>
</dbReference>
<dbReference type="Proteomes" id="UP000322214">
    <property type="component" value="Chromosome"/>
</dbReference>
<dbReference type="PANTHER" id="PTHR30381">
    <property type="entry name" value="FLAGELLAR P-RING PERIPLASMIC PROTEIN FLGI"/>
    <property type="match status" value="1"/>
</dbReference>
<dbReference type="STRING" id="980251.GCA_001642875_00410"/>
<evidence type="ECO:0000256" key="3">
    <source>
        <dbReference type="ARBA" id="ARBA00022729"/>
    </source>
</evidence>
<dbReference type="KEGG" id="mff:MFFC18_14370"/>
<dbReference type="EMBL" id="CP042912">
    <property type="protein sequence ID" value="QEG21579.1"/>
    <property type="molecule type" value="Genomic_DNA"/>
</dbReference>
<dbReference type="InterPro" id="IPR001782">
    <property type="entry name" value="Flag_FlgI"/>
</dbReference>
<dbReference type="Gene3D" id="1.25.10.10">
    <property type="entry name" value="Leucine-rich Repeat Variant"/>
    <property type="match status" value="1"/>
</dbReference>
<keyword evidence="6" id="KW-1185">Reference proteome</keyword>
<protein>
    <submittedName>
        <fullName evidence="5">Flagellar basal body P-ring protein</fullName>
    </submittedName>
</protein>
<gene>
    <name evidence="5" type="ORF">MFFC18_14370</name>
</gene>
<dbReference type="Pfam" id="PF02119">
    <property type="entry name" value="FlgI"/>
    <property type="match status" value="1"/>
</dbReference>
<dbReference type="InterPro" id="IPR011989">
    <property type="entry name" value="ARM-like"/>
</dbReference>
<proteinExistence type="predicted"/>
<keyword evidence="5" id="KW-0282">Flagellum</keyword>
<evidence type="ECO:0000313" key="6">
    <source>
        <dbReference type="Proteomes" id="UP000322214"/>
    </source>
</evidence>
<comment type="subcellular location">
    <subcellularLocation>
        <location evidence="2">Bacterial flagellum basal body</location>
    </subcellularLocation>
</comment>
<dbReference type="GO" id="GO:0005198">
    <property type="term" value="F:structural molecule activity"/>
    <property type="evidence" value="ECO:0007669"/>
    <property type="project" value="InterPro"/>
</dbReference>
<dbReference type="GO" id="GO:0071973">
    <property type="term" value="P:bacterial-type flagellum-dependent cell motility"/>
    <property type="evidence" value="ECO:0007669"/>
    <property type="project" value="InterPro"/>
</dbReference>
<keyword evidence="4" id="KW-0975">Bacterial flagellum</keyword>
<dbReference type="SUPFAM" id="SSF48371">
    <property type="entry name" value="ARM repeat"/>
    <property type="match status" value="1"/>
</dbReference>
<accession>A0A5B9P7U0</accession>
<evidence type="ECO:0000256" key="1">
    <source>
        <dbReference type="ARBA" id="ARBA00002591"/>
    </source>
</evidence>
<dbReference type="InterPro" id="IPR016024">
    <property type="entry name" value="ARM-type_fold"/>
</dbReference>
<dbReference type="GO" id="GO:0030288">
    <property type="term" value="C:outer membrane-bounded periplasmic space"/>
    <property type="evidence" value="ECO:0007669"/>
    <property type="project" value="InterPro"/>
</dbReference>
<dbReference type="PANTHER" id="PTHR30381:SF0">
    <property type="entry name" value="FLAGELLAR P-RING PROTEIN"/>
    <property type="match status" value="1"/>
</dbReference>
<sequence length="625" mass="69870">MKKRLSLPLNPHRRSVLAGITAFSIAGILTATGCNNFIKRGQSPDDEDELSQFVDKSPVGPKYISETCGMWGMDYAKIEGIGLVLNLDGTGSAAKPGAYRDHLLDELKTHKDKLDNPRELFESKDTEMVIVRGYVPPGARKGDSFDVEIQMVPNMEGTSLDDGTVFRTRLRRLAQFKGRRLKEGLVVGLAEGAILVDSVFESRQDEANELHGWILGGGETLEYRPLGLNLRTQTYGPKTTTLISRAVNARFTSLTENGREGIAQPKNYKTVNLELPDIYRHNVRRFSEVMANIRYNETSQQRVERLDELGKQMTDPATCAQAALRLEAIGRDAVPTLKRSLTNPDLELRFRAAEALTYCGHSEGLLILKEVAETEPAFRWHAMTALSACEDSDAATYLELLMQSESAETRYGAFRALHTRSPDHPLVYGRKFKDFFLHSVPVESSPMVHFSRSKRPEVVVFGDARVSDDFLYVETGTTIRSAGTGKLKLIHYSKDHGREETVCSTEIGDLIETLANHDFTYGRILKIFRGAKKDETMVARLVVDAIPGNDREYTEDDTVSEESNRYLAESAPEMFRNGSEMEDKRPARVTTDLIDGNLPTAEELQEQKSAWTKMKEFVTGSPSQP</sequence>
<evidence type="ECO:0000256" key="2">
    <source>
        <dbReference type="ARBA" id="ARBA00004117"/>
    </source>
</evidence>
<dbReference type="AlphaFoldDB" id="A0A5B9P7U0"/>